<feature type="repeat" description="ANK" evidence="3">
    <location>
        <begin position="1241"/>
        <end position="1273"/>
    </location>
</feature>
<feature type="repeat" description="ANK" evidence="3">
    <location>
        <begin position="5540"/>
        <end position="5572"/>
    </location>
</feature>
<feature type="repeat" description="ANK" evidence="3">
    <location>
        <begin position="4497"/>
        <end position="4531"/>
    </location>
</feature>
<feature type="repeat" description="ANK" evidence="3">
    <location>
        <begin position="2775"/>
        <end position="2807"/>
    </location>
</feature>
<dbReference type="PANTHER" id="PTHR24198">
    <property type="entry name" value="ANKYRIN REPEAT AND PROTEIN KINASE DOMAIN-CONTAINING PROTEIN"/>
    <property type="match status" value="1"/>
</dbReference>
<feature type="repeat" description="ANK" evidence="3">
    <location>
        <begin position="4169"/>
        <end position="4201"/>
    </location>
</feature>
<feature type="repeat" description="ANK" evidence="3">
    <location>
        <begin position="1770"/>
        <end position="1797"/>
    </location>
</feature>
<feature type="repeat" description="ANK" evidence="3">
    <location>
        <begin position="2127"/>
        <end position="2159"/>
    </location>
</feature>
<feature type="repeat" description="ANK" evidence="3">
    <location>
        <begin position="4658"/>
        <end position="4690"/>
    </location>
</feature>
<feature type="repeat" description="ANK" evidence="3">
    <location>
        <begin position="5771"/>
        <end position="5803"/>
    </location>
</feature>
<feature type="repeat" description="ANK" evidence="3">
    <location>
        <begin position="4053"/>
        <end position="4085"/>
    </location>
</feature>
<name>A0A5N4A258_PHOPY</name>
<feature type="repeat" description="ANK" evidence="3">
    <location>
        <begin position="4301"/>
        <end position="4333"/>
    </location>
</feature>
<feature type="repeat" description="ANK" evidence="3">
    <location>
        <begin position="1962"/>
        <end position="1994"/>
    </location>
</feature>
<dbReference type="SUPFAM" id="SSF48403">
    <property type="entry name" value="Ankyrin repeat"/>
    <property type="match status" value="14"/>
</dbReference>
<feature type="repeat" description="ANK" evidence="3">
    <location>
        <begin position="1404"/>
        <end position="1436"/>
    </location>
</feature>
<comment type="caution">
    <text evidence="4">The sequence shown here is derived from an EMBL/GenBank/DDBJ whole genome shotgun (WGS) entry which is preliminary data.</text>
</comment>
<feature type="repeat" description="ANK" evidence="3">
    <location>
        <begin position="1307"/>
        <end position="1339"/>
    </location>
</feature>
<feature type="repeat" description="ANK" evidence="3">
    <location>
        <begin position="2384"/>
        <end position="2416"/>
    </location>
</feature>
<dbReference type="SMART" id="SM00248">
    <property type="entry name" value="ANK"/>
    <property type="match status" value="110"/>
</dbReference>
<dbReference type="Gene3D" id="1.25.40.20">
    <property type="entry name" value="Ankyrin repeat-containing domain"/>
    <property type="match status" value="24"/>
</dbReference>
<feature type="repeat" description="ANK" evidence="3">
    <location>
        <begin position="4268"/>
        <end position="4300"/>
    </location>
</feature>
<feature type="repeat" description="ANK" evidence="3">
    <location>
        <begin position="4890"/>
        <end position="4922"/>
    </location>
</feature>
<feature type="repeat" description="ANK" evidence="3">
    <location>
        <begin position="1631"/>
        <end position="1663"/>
    </location>
</feature>
<dbReference type="PROSITE" id="PS50088">
    <property type="entry name" value="ANK_REPEAT"/>
    <property type="match status" value="75"/>
</dbReference>
<evidence type="ECO:0000313" key="5">
    <source>
        <dbReference type="Proteomes" id="UP000327044"/>
    </source>
</evidence>
<feature type="repeat" description="ANK" evidence="3">
    <location>
        <begin position="4334"/>
        <end position="4366"/>
    </location>
</feature>
<feature type="repeat" description="ANK" evidence="3">
    <location>
        <begin position="1539"/>
        <end position="1571"/>
    </location>
</feature>
<feature type="repeat" description="ANK" evidence="3">
    <location>
        <begin position="1274"/>
        <end position="1306"/>
    </location>
</feature>
<feature type="repeat" description="ANK" evidence="3">
    <location>
        <begin position="2254"/>
        <end position="2286"/>
    </location>
</feature>
<keyword evidence="5" id="KW-1185">Reference proteome</keyword>
<feature type="repeat" description="ANK" evidence="3">
    <location>
        <begin position="1208"/>
        <end position="1240"/>
    </location>
</feature>
<dbReference type="Proteomes" id="UP000327044">
    <property type="component" value="Unassembled WGS sequence"/>
</dbReference>
<dbReference type="InterPro" id="IPR036770">
    <property type="entry name" value="Ankyrin_rpt-contain_sf"/>
</dbReference>
<feature type="repeat" description="ANK" evidence="3">
    <location>
        <begin position="2511"/>
        <end position="2543"/>
    </location>
</feature>
<feature type="repeat" description="ANK" evidence="3">
    <location>
        <begin position="1340"/>
        <end position="1372"/>
    </location>
</feature>
<feature type="repeat" description="ANK" evidence="3">
    <location>
        <begin position="2742"/>
        <end position="2774"/>
    </location>
</feature>
<feature type="repeat" description="ANK" evidence="3">
    <location>
        <begin position="5573"/>
        <end position="5605"/>
    </location>
</feature>
<feature type="repeat" description="ANK" evidence="3">
    <location>
        <begin position="2032"/>
        <end position="2059"/>
    </location>
</feature>
<feature type="repeat" description="ANK" evidence="3">
    <location>
        <begin position="5086"/>
        <end position="5118"/>
    </location>
</feature>
<feature type="repeat" description="ANK" evidence="3">
    <location>
        <begin position="4464"/>
        <end position="4496"/>
    </location>
</feature>
<dbReference type="PRINTS" id="PR01415">
    <property type="entry name" value="ANKYRIN"/>
</dbReference>
<feature type="repeat" description="ANK" evidence="3">
    <location>
        <begin position="4431"/>
        <end position="4463"/>
    </location>
</feature>
<feature type="repeat" description="ANK" evidence="3">
    <location>
        <begin position="5284"/>
        <end position="5316"/>
    </location>
</feature>
<feature type="repeat" description="ANK" evidence="3">
    <location>
        <begin position="993"/>
        <end position="1025"/>
    </location>
</feature>
<feature type="repeat" description="ANK" evidence="3">
    <location>
        <begin position="4824"/>
        <end position="4856"/>
    </location>
</feature>
<feature type="repeat" description="ANK" evidence="3">
    <location>
        <begin position="5380"/>
        <end position="5412"/>
    </location>
</feature>
<feature type="repeat" description="ANK" evidence="3">
    <location>
        <begin position="1897"/>
        <end position="1929"/>
    </location>
</feature>
<feature type="repeat" description="ANK" evidence="3">
    <location>
        <begin position="4086"/>
        <end position="4118"/>
    </location>
</feature>
<feature type="repeat" description="ANK" evidence="3">
    <location>
        <begin position="5413"/>
        <end position="5445"/>
    </location>
</feature>
<feature type="repeat" description="ANK" evidence="3">
    <location>
        <begin position="2840"/>
        <end position="2872"/>
    </location>
</feature>
<feature type="repeat" description="ANK" evidence="3">
    <location>
        <begin position="2642"/>
        <end position="2670"/>
    </location>
</feature>
<feature type="repeat" description="ANK" evidence="3">
    <location>
        <begin position="1437"/>
        <end position="1469"/>
    </location>
</feature>
<proteinExistence type="predicted"/>
<accession>A0A5N4A258</accession>
<feature type="repeat" description="ANK" evidence="3">
    <location>
        <begin position="5671"/>
        <end position="5703"/>
    </location>
</feature>
<gene>
    <name evidence="4" type="ORF">PPYR_03181</name>
</gene>
<feature type="repeat" description="ANK" evidence="3">
    <location>
        <begin position="2060"/>
        <end position="2092"/>
    </location>
</feature>
<feature type="repeat" description="ANK" evidence="3">
    <location>
        <begin position="5153"/>
        <end position="5185"/>
    </location>
</feature>
<feature type="repeat" description="ANK" evidence="3">
    <location>
        <begin position="2955"/>
        <end position="2987"/>
    </location>
</feature>
<feature type="repeat" description="ANK" evidence="3">
    <location>
        <begin position="2449"/>
        <end position="2481"/>
    </location>
</feature>
<keyword evidence="2 3" id="KW-0040">ANK repeat</keyword>
<feature type="repeat" description="ANK" evidence="3">
    <location>
        <begin position="1059"/>
        <end position="1091"/>
    </location>
</feature>
<feature type="repeat" description="ANK" evidence="3">
    <location>
        <begin position="4724"/>
        <end position="4756"/>
    </location>
</feature>
<feature type="repeat" description="ANK" evidence="3">
    <location>
        <begin position="1831"/>
        <end position="1863"/>
    </location>
</feature>
<feature type="repeat" description="ANK" evidence="3">
    <location>
        <begin position="4599"/>
        <end position="4631"/>
    </location>
</feature>
<feature type="repeat" description="ANK" evidence="3">
    <location>
        <begin position="4691"/>
        <end position="4723"/>
    </location>
</feature>
<feature type="repeat" description="ANK" evidence="3">
    <location>
        <begin position="1664"/>
        <end position="1696"/>
    </location>
</feature>
<feature type="repeat" description="ANK" evidence="3">
    <location>
        <begin position="4367"/>
        <end position="4399"/>
    </location>
</feature>
<evidence type="ECO:0000313" key="4">
    <source>
        <dbReference type="EMBL" id="KAB0791381.1"/>
    </source>
</evidence>
<feature type="repeat" description="ANK" evidence="3">
    <location>
        <begin position="5478"/>
        <end position="5510"/>
    </location>
</feature>
<dbReference type="EMBL" id="VVIM01000011">
    <property type="protein sequence ID" value="KAB0791381.1"/>
    <property type="molecule type" value="Genomic_DNA"/>
</dbReference>
<feature type="repeat" description="ANK" evidence="3">
    <location>
        <begin position="1697"/>
        <end position="1729"/>
    </location>
</feature>
<dbReference type="PROSITE" id="PS50297">
    <property type="entry name" value="ANK_REP_REGION"/>
    <property type="match status" value="60"/>
</dbReference>
<feature type="repeat" description="ANK" evidence="3">
    <location>
        <begin position="2544"/>
        <end position="2576"/>
    </location>
</feature>
<feature type="repeat" description="ANK" evidence="3">
    <location>
        <begin position="1798"/>
        <end position="1830"/>
    </location>
</feature>
<feature type="repeat" description="ANK" evidence="3">
    <location>
        <begin position="1572"/>
        <end position="1604"/>
    </location>
</feature>
<feature type="repeat" description="ANK" evidence="3">
    <location>
        <begin position="4533"/>
        <end position="4565"/>
    </location>
</feature>
<feature type="repeat" description="ANK" evidence="3">
    <location>
        <begin position="5869"/>
        <end position="5901"/>
    </location>
</feature>
<feature type="repeat" description="ANK" evidence="3">
    <location>
        <begin position="4988"/>
        <end position="5020"/>
    </location>
</feature>
<dbReference type="Pfam" id="PF13637">
    <property type="entry name" value="Ank_4"/>
    <property type="match status" value="2"/>
</dbReference>
<feature type="repeat" description="ANK" evidence="3">
    <location>
        <begin position="4566"/>
        <end position="4598"/>
    </location>
</feature>
<protein>
    <submittedName>
        <fullName evidence="4">Uncharacterized protein</fullName>
    </submittedName>
</protein>
<reference evidence="4 5" key="1">
    <citation type="journal article" date="2018" name="Elife">
        <title>Firefly genomes illuminate parallel origins of bioluminescence in beetles.</title>
        <authorList>
            <person name="Fallon T.R."/>
            <person name="Lower S.E."/>
            <person name="Chang C.H."/>
            <person name="Bessho-Uehara M."/>
            <person name="Martin G.J."/>
            <person name="Bewick A.J."/>
            <person name="Behringer M."/>
            <person name="Debat H.J."/>
            <person name="Wong I."/>
            <person name="Day J.C."/>
            <person name="Suvorov A."/>
            <person name="Silva C.J."/>
            <person name="Stanger-Hall K.F."/>
            <person name="Hall D.W."/>
            <person name="Schmitz R.J."/>
            <person name="Nelson D.R."/>
            <person name="Lewis S.M."/>
            <person name="Shigenobu S."/>
            <person name="Bybee S.M."/>
            <person name="Larracuente A.M."/>
            <person name="Oba Y."/>
            <person name="Weng J.K."/>
        </authorList>
    </citation>
    <scope>NUCLEOTIDE SEQUENCE [LARGE SCALE GENOMIC DNA]</scope>
    <source>
        <strain evidence="4">1611_PpyrPB1</strain>
        <tissue evidence="4">Whole body</tissue>
    </source>
</reference>
<dbReference type="Pfam" id="PF12796">
    <property type="entry name" value="Ank_2"/>
    <property type="match status" value="30"/>
</dbReference>
<dbReference type="PANTHER" id="PTHR24198:SF165">
    <property type="entry name" value="ANKYRIN REPEAT-CONTAINING PROTEIN-RELATED"/>
    <property type="match status" value="1"/>
</dbReference>
<keyword evidence="1" id="KW-0677">Repeat</keyword>
<dbReference type="InParanoid" id="A0A5N4A258"/>
<evidence type="ECO:0000256" key="3">
    <source>
        <dbReference type="PROSITE-ProRule" id="PRU00023"/>
    </source>
</evidence>
<feature type="repeat" description="ANK" evidence="3">
    <location>
        <begin position="1506"/>
        <end position="1538"/>
    </location>
</feature>
<feature type="repeat" description="ANK" evidence="3">
    <location>
        <begin position="2318"/>
        <end position="2350"/>
    </location>
</feature>
<feature type="repeat" description="ANK" evidence="3">
    <location>
        <begin position="4857"/>
        <end position="4889"/>
    </location>
</feature>
<sequence length="5932" mass="654618">MEAMETVQQGRPQVMDKTKALQLVLLRCLTNDAVDFHTDGDDLILEISEETVVIHFHLVPEPKPLQHDYLSFARPVGASAKYFIFTNCPVDQLNFKERANDKFGFLNLTNLRELATEQLYVDRIPFDFNPSITEALQEFTSQRGISRFFSQLILNRFHSYLKLARSFTRSDIKLALLELFVAGYKVDLFYDTRISYSELWADITRDSPLIAVESEYASETFLKSHTAGVIARFGDSSEIAYRNLWVSGEVALLLSAPSSKDYLNVVNILKAFSAGVKVTVLTVSGHETLLCLNEEQSSRLLQCEANLQGKSTFRLGEFVNELASLKASDAIRVITNNLIVDYCYKKPPEYFIERSYAKVIIRLDAVASLVEETFIVEDQVNGVNVSLGTVDGLSNLVIVKERPVDALIGARETGRPVHLLVSCGENWLEWRSSWGSTDGIKKFDISQELRLEGDVAELIRDRECKVRLLTMKASMGKTAILDHLALSITNRWVLVVDLNRYLSEDCRKVDLVDLYRFCTQDSSELAQLLFEKFADAKNVEVLLDNYDQAALNHSDKALELLTSLQQKNVGFWIIASGKNAGRLEKQLATIAIPLNAFNVRNSRDFLVRYFDQLAGSQKADVNTFVETLLRMLQREIDAFLDSPLYLTLIANIYMDDFKHFVLTGGLRLEDNFQLINFLETFVAAYVNYLTDKYDLCDNKFFSHRLPLLALRSVFDPSDLLYYLKEDALAEFAKEGIVECELPHAIMAQFLSAKWMYENLSSRRILVRALNRRRFSDLDRYRATFTMFDLLLAKDLPLHTTLIRSKLKYVPAENSDFSATDLGGRNAVHMAALYGVCHPRTNIVRGVDLNDQLVTIVTISDPSVIEADDTLLGYSALDYALSSGCLAVANAICEKSPQLVGRIHMVPTQVESYIAYCVQIEHYAHLYKSLLKYLIWHKVATSQLRENMEAYSFSSELQLDELTQQTVETYIQGLEVRLMNHLMEKLKLKKENSQYFTNLHLAAAYGSKQNILDLLKEGAKINNLGSRSNTPLHAAVNHNRADNVGALLGARAKINVIDPFGNTALHLACTRRNPQMVTKLVRRGTDISIQNDAGDTPFHHALKHSCEPSAELFLPDKYYSLFFSSQTSISRDHCLDVDLQNKNGDTPLLLALKHDCGGIVRELLEYHADVNAINQSGNSCLHYAAEVDDYKTALELIYYRVNLNGVNSEGQTPLLIALKSLHVRIARLLLSKGAHVDGCDSLGMTCLHYAAKTGLMDLVEVILDRGVEINRRSNEGETPLSLALSRKSVDIVLLLLRRGADPNIPDGNGCNGLHRAIESKLTSVVTALLEHGCDMDHRDYEGEAPLFTALRLDAVSIVKLLLARGADASATNASGSTCLHVATSYFTLMEEFLKMGLDVNAADINGNTPLIIASEERRATLMNLLIANGADPLAENNEGYTALHHAAQFGLTDSIVDLLNRGADINKITRAGETPLLLHIRDWQLETITTRLLLSRGADVNVADLETGDSLLHSATDKCQTGVVHVLLNYSVDLQARNNDGDTALHLAIRREHFEVTKLLLVKGADANGRNNGGDTCLHSAVSTESCEMVMALLQHGATTEAIDGGGETPVSKAQRLGYSAIVNLLLKKGEKRNVSLLSAVTNDEMYTVRKLIEEGVDINMRDEKGNSPLLVALNSRYLTIADFLLSKGADVSACNNDGYTALHYAAELGDIQIVREVLRRGCDIDAVNSNGDSALLRAMFGCYYFHIAHLLLERNAKVELPPHHWKGSYLHIACENGSEDLVARLLNAGADVDKFGHIGMTPLMQAITSRHRRIALNLIERGVDLNVISEFSDTALSLAVIRQHCDVIDLLIEKGVPIDYWDDSNGSLLRTAIANEKRGAVKLLLSRGCNVHLGNASAGYPLHAAAAVDYTDFVSTILDNGFDVDKKTAEGNALFIAADKDNYSTAITLISNGASLDTYSNNFSSMLCLAAKNGWEEMVEDLIKNGADIHHKNQDNETPLHFALREPRVNVVKLLFKAILAHDPKDGELNYLHLAAEFGDNQIVSELLKKGFEINKRNDYGETPLLLAFHYGKWSTAKLLLANGADRNVVSYGVSLPCFHAFVCFGWDDMVLSMLEEGFDVNAKSHQGLTPLHVATQNKNLSTIALLLSHGADPTACDETPLGHCIGNHCKRTLKAFLEKIDASKSQKCVNYAAFVAVDYNYSDLLEVLIDFGVDNYETPYADSTLSNAVKEGYHSLVRHLLDRNGNVNDLNSSGESLVMVAAKSDDVAMVKLLLERGADVTVSNYEGNTCLHFAACGNEEMLTLFLDGGDLEAKNLSGLTPLMFALKLSCTDLARLLISSGADIHTEDFMGNTCLHNAAWAGDDEMVEFLLENGLDMHRRNAEGDDCLDMAINNGSLSAAKVLIAHGADPNQANRYGETCLLKAIETDSEIVAEFLARDVDVNCQGNDGHTPFTQALAFGNTDHAKLLLAKNADVSIRNRHGSNLHYAISLGVDVVDALLDLGVNEQDDQGYTPLLLAVQNGALETAKLLLEKGADVRIKDNRDNTCLHFATDHSDVELLQMFLGKGIDINCSNGLCETPLLRALKGDQLEHAKILLAEGADCSVVDGENGSCLVYCAQFGFDELLADFISKGQDVNQAHSDGTPLQMAFKGNHAGAVKLLLANGADIHSCISPDETWIDHVIALEDVEIARMILAQGIDINTRLSRADPLLVTALKKKCRAMVDFLIATGASARSVSYATGDSCLHYAARAGYEDIVGDLLDQGLDIDRENNQRETPLRVALVDGNCAVAKLLLSHGASVDHGNFRDSYLHHAAKLDDDSLVLDLITKGCELNARNADGHAPLSVAVLANNVAMVNLLLGQGADFAVRDKADRNLLYAAKSVDAKELVDKFVSLGLADEELETTVTPHSPRPSRGAIQTTRNRQGSNFHYAITQGVEIVDALLYLGVNQQDEQGNTPLLFAVKSGALETAKLLLEKGADVRVKNNLPALPAWNTLQSVVSRVNNEHFGEHIITWYRKWKRWKQFSKGEHRLLHAIDKTKALQLVLLRCLLHDAYEFRTNGDYLVLDTSDETVAIYFHLVPEPKPLQHGDFSEEGELNFARAVSASTKYFIFTNCPVDQLNFKGRADDKFGFLNLTNLRELATEHLYLDRIPSDLGPSITEALREFTSQRGISRFFSQLILNRFRSYLKLARSFTRNDIKLALLELFVARYKVDLFYDTRVSYSELWADITRDSPLIAVESEFASETFLKSHTAGVIAKFGDSSEIAYRNLWVSGEVALLLSAPSSKDHLNVVNILKAFSAGVKVTVLTVSGHDTVLRLNEEQSSRLLKCDASLQGKSTFRLGEFVDELVSLKASDAIRVITNNLIVDYCCKKPPENFIERSYVKVIIRLDAVASLVEETFVVKDEVDGVNVSLGAVEGLSNLVIVKESPVDALIEARETGRPVHLLVSNGENWLEWKSSWGCSDGIKKFDISQELRLEGDVAQLARDRECTVRLLAMEASMGKSTVLDHLALSMTDRWVLRVDLNRYLSEDSRKIDLVDLYRFCTQNSSELAQLLFGKFADAKNAEVLFDNYDQAALNHSDKAFELLTSLQQKNVGFWIIASGKNAGRLEKQLATIAIPLNSFNVRNSRDFLARYFGQFAGSQKADVNTFVETLLRMLWREIHGFLDSPLYLTLIANIYMEDFKHFVLTGGLRLEDNFQLINFLETFTTAYVNYLTDKYDFCDNKFFSHRLPMLALHTIFEPSDLEALKEDVLAEFAEEGIVECKLPHAIMAQFLSARWMYENLSSRRILVRALNKRRFSDLNIYQGTFTMFDHLLAKDLPLHTTLIRSKLKYVSTENSDFSATDLGGRNAVHMAALYGVCHPRTNILRGIDLNDHLVTIVTLADRSVIEADDTLLGYSALDYALSSGCLAVANAICEKSPQLVGRIHMVPTQVESYIAYCVQIEHYAHLYKSLLKYLIWHKVATSQLRENMEAYTFSTQLELDELTQQTVETYIRNLEVTSLSQLIEKLELKQENSRYFTNLHLAAAFGSKQNILDLLKEGAKINNLGSRSFTPLHAAVNNNRADNVDALLAARAKINVIDPFGNTALHLACARRNPGMVTKLMRRGTDISIQNDAGDTPFHHALKHSCEPSAELFLPDKYYSLFFSPQTSISRDGCLDVNLQNNNGDTPLLLALKHDCGGIVRDLLEYHADVHAINQSGNSCLHYAAEVDDYKTALELIYYRVNLNGVNSEGQTPLLIALKSLHVRIARLLLSKGAHVDGCDSLGMTCLHYAAKTGLMDLVEVILDKGAEINRRSNEGETPLSLALTRKSVDIVLLLLRRGADPNISDGNGCNGLHRAIEWKLTSAVKALVEHGCDMNHKDNDGDAPLFTALRLDAVGIVKLLLARGADASATNASGSTCLHVATSFVTLMEDFLKMGLDVNAVDSNGNTPLIIASQERRTAVMNLLIANGADILAESREGYTVLHHAARFGLTDLIVDLLNRGAEINKKTVTGETPLSFHIRDWQLEAITTRLLLNRGADINVIDLGTGNSLLHSATEKSNTGVVAALFKAAVDLEARNNEGETALHLAIKRERFEITKLLLAKGANVNGRDNGGDTCLHSAVAAESSEMVMALLQAGAKTDAIDGSGETPVSKAHRLGYSGIVNLLLKKAEMTNVELLSAVTKGEPYTVRKLIEEGVDINMRDESGNTPLLLALHNCNLAISDFLLSKGADVTVSNNDGDTPLHYATDIGDIQIVRKVLGGGCDIDAVNSDNDSALMRAIDGYHFHIARLLLERNAKVELPAHNRKGSCLHVACEYSSEDLTAQLINAGLDPDQFGNCGMTPLIQALTRRHRRIALSLIERGVDLNVMSDYGDSALSLAVIYQYCDVIALLIEKGALLDYWDDNAGSPLKTAISNEKREAAKLLLSRGCNVHLGNASEGYPLHAAAAGDLHDFISIILDNGFDVDKKGSEETALLIATDRGNYASTTTLISNGASVDVYSYNFTSILCFAAKNGWEEMVEDLIKNGADIHHKNQDNETPLHFALREPRVNVVKLLFKAILAHDPKDGNLNYLHLAAEFGDNQIVSELLKKGFEINKQNDYGETPLLLALHYEKLSTAKLLLANGADRNVVGYGDALPCFQSFVRFGWDDMVLSMLEEGFDVNTKSYQGFTPLHVAIQNGNVSTITLLLAHGADPTVPSACNATPLEQCIRYRCSKRTLKAFLEKIDPSKSQKCVNYAAFLAVDYNYSDLLEVLIDFGVGNYENNYGHSTLSNAVKNRYYSVVRHVLDRNGDVDDQNSSGVSLLMIAVKSGDVDMAKLLLERGADVTVANYEGDTCLHLAACDTEEMLTLFLDRGNLEARNLSGLTPLMFALKSFRHSARLLISSGADILTEDFMGNTCLHNAAWAGDEEMVTFFLESGLDMHQRNAEGDDCLDMAINNGSLSVAKLLITYGADPNQANRYGETCLLKAIEAESELVADFLARDVDVNCQRNDGHTPFTQALERYNTDHAKLLLAKNADVSVRNRQGTNLHYAITQGIDIVDALLDLGVDEQDDKGNTPLLLAVKSGELETAKLLLEKGADVRVKNNEYNTCLHYATYHSDVELLQMFLGKGIDINCSNLLGETPLLKALKDGKLDHAKILLGEGADCNVVDNENGSCLVYCAQYGFDELLADLISKGHDVNRAYSEGTPLQMAFYGRQAGAVKLLLANGADIHSCTSYYASWVDHVIALEDLEILHTILAQGIDVNTRISRSEPLLNTALKEECRAMVDFLIATGASTRFVNYATGDSCLHHAVLAGYEDIVGNLLDEGLDIDRENNQRETPLRVALVDNKCAMAKLLLSRGASVDEGNFRDSYLHHAVKLGDDSLVLDLITKGCELNARNCDGHTPLSLAVLANNVAMVNLLLEQGADFAVRDKGGRNLLYTAKSVDANELADRFVNLGLAYEKF</sequence>
<feature type="repeat" description="ANK" evidence="3">
    <location>
        <begin position="4235"/>
        <end position="4267"/>
    </location>
</feature>
<feature type="repeat" description="ANK" evidence="3">
    <location>
        <begin position="1470"/>
        <end position="1504"/>
    </location>
</feature>
<feature type="repeat" description="ANK" evidence="3">
    <location>
        <begin position="1026"/>
        <end position="1058"/>
    </location>
</feature>
<feature type="repeat" description="ANK" evidence="3">
    <location>
        <begin position="5804"/>
        <end position="5836"/>
    </location>
</feature>
<evidence type="ECO:0000256" key="1">
    <source>
        <dbReference type="ARBA" id="ARBA00022737"/>
    </source>
</evidence>
<feature type="repeat" description="ANK" evidence="3">
    <location>
        <begin position="5021"/>
        <end position="5043"/>
    </location>
</feature>
<organism evidence="4 5">
    <name type="scientific">Photinus pyralis</name>
    <name type="common">Common eastern firefly</name>
    <name type="synonym">Lampyris pyralis</name>
    <dbReference type="NCBI Taxonomy" id="7054"/>
    <lineage>
        <taxon>Eukaryota</taxon>
        <taxon>Metazoa</taxon>
        <taxon>Ecdysozoa</taxon>
        <taxon>Arthropoda</taxon>
        <taxon>Hexapoda</taxon>
        <taxon>Insecta</taxon>
        <taxon>Pterygota</taxon>
        <taxon>Neoptera</taxon>
        <taxon>Endopterygota</taxon>
        <taxon>Coleoptera</taxon>
        <taxon>Polyphaga</taxon>
        <taxon>Elateriformia</taxon>
        <taxon>Elateroidea</taxon>
        <taxon>Lampyridae</taxon>
        <taxon>Lampyrinae</taxon>
        <taxon>Photinus</taxon>
    </lineage>
</organism>
<feature type="repeat" description="ANK" evidence="3">
    <location>
        <begin position="1142"/>
        <end position="1174"/>
    </location>
</feature>
<feature type="repeat" description="ANK" evidence="3">
    <location>
        <begin position="5053"/>
        <end position="5085"/>
    </location>
</feature>
<feature type="repeat" description="ANK" evidence="3">
    <location>
        <begin position="2351"/>
        <end position="2383"/>
    </location>
</feature>
<dbReference type="Pfam" id="PF00023">
    <property type="entry name" value="Ank"/>
    <property type="match status" value="5"/>
</dbReference>
<feature type="repeat" description="ANK" evidence="3">
    <location>
        <begin position="5606"/>
        <end position="5638"/>
    </location>
</feature>
<dbReference type="InterPro" id="IPR002110">
    <property type="entry name" value="Ankyrin_rpt"/>
</dbReference>
<evidence type="ECO:0000256" key="2">
    <source>
        <dbReference type="ARBA" id="ARBA00023043"/>
    </source>
</evidence>
<feature type="repeat" description="ANK" evidence="3">
    <location>
        <begin position="1995"/>
        <end position="2017"/>
    </location>
</feature>